<feature type="domain" description="PI3K/PI4K catalytic" evidence="15">
    <location>
        <begin position="771"/>
        <end position="1052"/>
    </location>
</feature>
<protein>
    <recommendedName>
        <fullName evidence="5">phosphatidylinositol-4,5-bisphosphate 3-kinase</fullName>
        <ecNumber evidence="5">2.7.1.153</ecNumber>
    </recommendedName>
</protein>
<dbReference type="InterPro" id="IPR001263">
    <property type="entry name" value="PI3K_accessory_dom"/>
</dbReference>
<dbReference type="InterPro" id="IPR003113">
    <property type="entry name" value="PI3K_ABD"/>
</dbReference>
<comment type="catalytic activity">
    <reaction evidence="14">
        <text>1-octadecanoyl-2-(5Z,8Z,11Z,14Z)-eicosatetraenoyl-sn-glycero-3-phospho-1D-myo-inositol 4,5-bisphosphate + ATP = 1-octadecanoyl-2-(5Z,8Z,11Z,14Z-eicosatetraenoyl)-sn-glycero-3-phospho-(1D-myo-inositol 3,4,5-triphosphate) + ADP + H(+)</text>
        <dbReference type="Rhea" id="RHEA:43396"/>
        <dbReference type="ChEBI" id="CHEBI:15378"/>
        <dbReference type="ChEBI" id="CHEBI:30616"/>
        <dbReference type="ChEBI" id="CHEBI:77137"/>
        <dbReference type="ChEBI" id="CHEBI:83243"/>
        <dbReference type="ChEBI" id="CHEBI:456216"/>
    </reaction>
    <physiologicalReaction direction="left-to-right" evidence="14">
        <dbReference type="Rhea" id="RHEA:43397"/>
    </physiologicalReaction>
</comment>
<evidence type="ECO:0000256" key="9">
    <source>
        <dbReference type="ARBA" id="ARBA00022741"/>
    </source>
</evidence>
<dbReference type="SUPFAM" id="SSF49562">
    <property type="entry name" value="C2 domain (Calcium/lipid-binding domain, CaLB)"/>
    <property type="match status" value="1"/>
</dbReference>
<comment type="pathway">
    <text evidence="3">Lipid metabolism.</text>
</comment>
<dbReference type="PROSITE" id="PS00916">
    <property type="entry name" value="PI3_4_KINASE_2"/>
    <property type="match status" value="1"/>
</dbReference>
<dbReference type="InterPro" id="IPR035892">
    <property type="entry name" value="C2_domain_sf"/>
</dbReference>
<evidence type="ECO:0000256" key="8">
    <source>
        <dbReference type="ARBA" id="ARBA00022679"/>
    </source>
</evidence>
<feature type="domain" description="PIK helical" evidence="17">
    <location>
        <begin position="521"/>
        <end position="698"/>
    </location>
</feature>
<keyword evidence="6" id="KW-0963">Cytoplasm</keyword>
<dbReference type="GO" id="GO:0016477">
    <property type="term" value="P:cell migration"/>
    <property type="evidence" value="ECO:0007669"/>
    <property type="project" value="TreeGrafter"/>
</dbReference>
<dbReference type="AlphaFoldDB" id="A0A8C1RWI2"/>
<dbReference type="SMART" id="SM00145">
    <property type="entry name" value="PI3Ka"/>
    <property type="match status" value="1"/>
</dbReference>
<evidence type="ECO:0000256" key="4">
    <source>
        <dbReference type="ARBA" id="ARBA00006209"/>
    </source>
</evidence>
<dbReference type="InterPro" id="IPR036940">
    <property type="entry name" value="PI3/4_kinase_cat_sf"/>
</dbReference>
<comment type="pathway">
    <text evidence="2">Phospholipid metabolism; phosphatidylinositol phosphate biosynthesis.</text>
</comment>
<dbReference type="FunFam" id="3.30.1010.10:FF:000005">
    <property type="entry name" value="Phosphatidylinositol 4,5-bisphosphate 3-kinase catalytic subunit beta"/>
    <property type="match status" value="1"/>
</dbReference>
<dbReference type="GO" id="GO:0035005">
    <property type="term" value="F:1-phosphatidylinositol-4-phosphate 3-kinase activity"/>
    <property type="evidence" value="ECO:0007669"/>
    <property type="project" value="TreeGrafter"/>
</dbReference>
<dbReference type="PROSITE" id="PS51544">
    <property type="entry name" value="PI3K_ABD"/>
    <property type="match status" value="1"/>
</dbReference>
<dbReference type="GO" id="GO:0005886">
    <property type="term" value="C:plasma membrane"/>
    <property type="evidence" value="ECO:0007669"/>
    <property type="project" value="TreeGrafter"/>
</dbReference>
<name>A0A8C1RWI2_CYPCA</name>
<dbReference type="InterPro" id="IPR011009">
    <property type="entry name" value="Kinase-like_dom_sf"/>
</dbReference>
<keyword evidence="10" id="KW-0418">Kinase</keyword>
<dbReference type="PROSITE" id="PS50290">
    <property type="entry name" value="PI3_4_KINASE_3"/>
    <property type="match status" value="1"/>
</dbReference>
<dbReference type="PANTHER" id="PTHR10048:SF33">
    <property type="entry name" value="PHOSPHATIDYLINOSITOL 4,5-BISPHOSPHATE 3-KINASE CATALYTIC SUBUNIT BETA ISOFORM"/>
    <property type="match status" value="1"/>
</dbReference>
<evidence type="ECO:0000256" key="2">
    <source>
        <dbReference type="ARBA" id="ARBA00004805"/>
    </source>
</evidence>
<dbReference type="SUPFAM" id="SSF56112">
    <property type="entry name" value="Protein kinase-like (PK-like)"/>
    <property type="match status" value="1"/>
</dbReference>
<dbReference type="Pfam" id="PF00454">
    <property type="entry name" value="PI3_PI4_kinase"/>
    <property type="match status" value="1"/>
</dbReference>
<organism evidence="20 21">
    <name type="scientific">Cyprinus carpio</name>
    <name type="common">Common carp</name>
    <dbReference type="NCBI Taxonomy" id="7962"/>
    <lineage>
        <taxon>Eukaryota</taxon>
        <taxon>Metazoa</taxon>
        <taxon>Chordata</taxon>
        <taxon>Craniata</taxon>
        <taxon>Vertebrata</taxon>
        <taxon>Euteleostomi</taxon>
        <taxon>Actinopterygii</taxon>
        <taxon>Neopterygii</taxon>
        <taxon>Teleostei</taxon>
        <taxon>Ostariophysi</taxon>
        <taxon>Cypriniformes</taxon>
        <taxon>Cyprinidae</taxon>
        <taxon>Cyprininae</taxon>
        <taxon>Cyprinus</taxon>
    </lineage>
</organism>
<keyword evidence="9" id="KW-0547">Nucleotide-binding</keyword>
<comment type="subcellular location">
    <subcellularLocation>
        <location evidence="1">Cytoplasm</location>
    </subcellularLocation>
</comment>
<dbReference type="CDD" id="cd08693">
    <property type="entry name" value="C2_PI3K_class_I_beta_delta"/>
    <property type="match status" value="1"/>
</dbReference>
<keyword evidence="12" id="KW-0443">Lipid metabolism</keyword>
<dbReference type="InterPro" id="IPR042236">
    <property type="entry name" value="PI3K_accessory_sf"/>
</dbReference>
<dbReference type="Ensembl" id="ENSCCRT00010134304.1">
    <property type="protein sequence ID" value="ENSCCRP00010120926.1"/>
    <property type="gene ID" value="ENSCCRG00010052575.1"/>
</dbReference>
<evidence type="ECO:0000256" key="13">
    <source>
        <dbReference type="ARBA" id="ARBA00023981"/>
    </source>
</evidence>
<dbReference type="GO" id="GO:0046934">
    <property type="term" value="F:1-phosphatidylinositol-4,5-bisphosphate 3-kinase activity"/>
    <property type="evidence" value="ECO:0007669"/>
    <property type="project" value="UniProtKB-EC"/>
</dbReference>
<evidence type="ECO:0000259" key="16">
    <source>
        <dbReference type="PROSITE" id="PS51544"/>
    </source>
</evidence>
<dbReference type="SMART" id="SM00143">
    <property type="entry name" value="PI3K_p85B"/>
    <property type="match status" value="1"/>
</dbReference>
<evidence type="ECO:0000313" key="21">
    <source>
        <dbReference type="Proteomes" id="UP000694427"/>
    </source>
</evidence>
<evidence type="ECO:0000313" key="20">
    <source>
        <dbReference type="Ensembl" id="ENSCCRP00010120926.1"/>
    </source>
</evidence>
<dbReference type="InterPro" id="IPR015433">
    <property type="entry name" value="PI3/4_kinase"/>
</dbReference>
<accession>A0A8C1RWI2</accession>
<dbReference type="InterPro" id="IPR018936">
    <property type="entry name" value="PI3/4_kinase_CS"/>
</dbReference>
<dbReference type="SUPFAM" id="SSF54236">
    <property type="entry name" value="Ubiquitin-like"/>
    <property type="match status" value="1"/>
</dbReference>
<evidence type="ECO:0000256" key="10">
    <source>
        <dbReference type="ARBA" id="ARBA00022777"/>
    </source>
</evidence>
<dbReference type="PROSITE" id="PS00915">
    <property type="entry name" value="PI3_4_KINASE_1"/>
    <property type="match status" value="1"/>
</dbReference>
<evidence type="ECO:0000259" key="15">
    <source>
        <dbReference type="PROSITE" id="PS50290"/>
    </source>
</evidence>
<evidence type="ECO:0000256" key="6">
    <source>
        <dbReference type="ARBA" id="ARBA00022490"/>
    </source>
</evidence>
<comment type="similarity">
    <text evidence="4">Belongs to the PI3/PI4-kinase family. Type III PI4K subfamily.</text>
</comment>
<dbReference type="PROSITE" id="PS51546">
    <property type="entry name" value="PI3K_RBD"/>
    <property type="match status" value="1"/>
</dbReference>
<dbReference type="Pfam" id="PF00792">
    <property type="entry name" value="PI3K_C2"/>
    <property type="match status" value="1"/>
</dbReference>
<evidence type="ECO:0000259" key="18">
    <source>
        <dbReference type="PROSITE" id="PS51546"/>
    </source>
</evidence>
<feature type="domain" description="PI3K-RBD" evidence="18">
    <location>
        <begin position="187"/>
        <end position="279"/>
    </location>
</feature>
<evidence type="ECO:0000256" key="7">
    <source>
        <dbReference type="ARBA" id="ARBA00022553"/>
    </source>
</evidence>
<evidence type="ECO:0000256" key="14">
    <source>
        <dbReference type="ARBA" id="ARBA00051347"/>
    </source>
</evidence>
<dbReference type="PROSITE" id="PS51545">
    <property type="entry name" value="PIK_HELICAL"/>
    <property type="match status" value="1"/>
</dbReference>
<dbReference type="SMART" id="SM00142">
    <property type="entry name" value="PI3K_C2"/>
    <property type="match status" value="1"/>
</dbReference>
<dbReference type="Proteomes" id="UP000694427">
    <property type="component" value="Unplaced"/>
</dbReference>
<dbReference type="InterPro" id="IPR002420">
    <property type="entry name" value="PI3K-type_C2_dom"/>
</dbReference>
<dbReference type="EC" id="2.7.1.153" evidence="5"/>
<feature type="domain" description="PI3K-ABD" evidence="16">
    <location>
        <begin position="19"/>
        <end position="108"/>
    </location>
</feature>
<keyword evidence="11" id="KW-0067">ATP-binding</keyword>
<feature type="domain" description="C2 PI3K-type" evidence="19">
    <location>
        <begin position="326"/>
        <end position="493"/>
    </location>
</feature>
<dbReference type="Pfam" id="PF00613">
    <property type="entry name" value="PI3Ka"/>
    <property type="match status" value="1"/>
</dbReference>
<keyword evidence="8" id="KW-0808">Transferase</keyword>
<dbReference type="SMART" id="SM00144">
    <property type="entry name" value="PI3K_rbd"/>
    <property type="match status" value="1"/>
</dbReference>
<keyword evidence="21" id="KW-1185">Reference proteome</keyword>
<dbReference type="Pfam" id="PF00794">
    <property type="entry name" value="PI3K_rbd"/>
    <property type="match status" value="1"/>
</dbReference>
<dbReference type="InterPro" id="IPR029071">
    <property type="entry name" value="Ubiquitin-like_domsf"/>
</dbReference>
<evidence type="ECO:0000259" key="19">
    <source>
        <dbReference type="PROSITE" id="PS51547"/>
    </source>
</evidence>
<dbReference type="Gene3D" id="1.10.1070.11">
    <property type="entry name" value="Phosphatidylinositol 3-/4-kinase, catalytic domain"/>
    <property type="match status" value="1"/>
</dbReference>
<keyword evidence="7" id="KW-0597">Phosphoprotein</keyword>
<evidence type="ECO:0000256" key="5">
    <source>
        <dbReference type="ARBA" id="ARBA00012010"/>
    </source>
</evidence>
<dbReference type="SUPFAM" id="SSF48371">
    <property type="entry name" value="ARM repeat"/>
    <property type="match status" value="1"/>
</dbReference>
<proteinExistence type="inferred from homology"/>
<dbReference type="GO" id="GO:0016303">
    <property type="term" value="F:1-phosphatidylinositol-3-kinase activity"/>
    <property type="evidence" value="ECO:0007669"/>
    <property type="project" value="TreeGrafter"/>
</dbReference>
<evidence type="ECO:0000256" key="3">
    <source>
        <dbReference type="ARBA" id="ARBA00005189"/>
    </source>
</evidence>
<dbReference type="PANTHER" id="PTHR10048">
    <property type="entry name" value="PHOSPHATIDYLINOSITOL KINASE"/>
    <property type="match status" value="1"/>
</dbReference>
<dbReference type="GO" id="GO:0005524">
    <property type="term" value="F:ATP binding"/>
    <property type="evidence" value="ECO:0007669"/>
    <property type="project" value="UniProtKB-KW"/>
</dbReference>
<dbReference type="UniPathway" id="UPA00220"/>
<dbReference type="Gene3D" id="1.25.40.70">
    <property type="entry name" value="Phosphatidylinositol 3-kinase, accessory domain (PIK)"/>
    <property type="match status" value="1"/>
</dbReference>
<reference evidence="20" key="1">
    <citation type="submission" date="2025-08" db="UniProtKB">
        <authorList>
            <consortium name="Ensembl"/>
        </authorList>
    </citation>
    <scope>IDENTIFICATION</scope>
</reference>
<dbReference type="GO" id="GO:0048015">
    <property type="term" value="P:phosphatidylinositol-mediated signaling"/>
    <property type="evidence" value="ECO:0007669"/>
    <property type="project" value="TreeGrafter"/>
</dbReference>
<comment type="catalytic activity">
    <reaction evidence="13">
        <text>a 1,2-diacyl-sn-glycero-3-phospho-(1D-myo-inositol-4,5-bisphosphate) + ATP = a 1,2-diacyl-sn-glycero-3-phospho-(1D-myo-inositol-3,4,5-trisphosphate) + ADP + H(+)</text>
        <dbReference type="Rhea" id="RHEA:21292"/>
        <dbReference type="ChEBI" id="CHEBI:15378"/>
        <dbReference type="ChEBI" id="CHEBI:30616"/>
        <dbReference type="ChEBI" id="CHEBI:57836"/>
        <dbReference type="ChEBI" id="CHEBI:58456"/>
        <dbReference type="ChEBI" id="CHEBI:456216"/>
        <dbReference type="EC" id="2.7.1.153"/>
    </reaction>
    <physiologicalReaction direction="left-to-right" evidence="13">
        <dbReference type="Rhea" id="RHEA:21293"/>
    </physiologicalReaction>
</comment>
<dbReference type="Gene3D" id="2.60.40.150">
    <property type="entry name" value="C2 domain"/>
    <property type="match status" value="1"/>
</dbReference>
<dbReference type="InterPro" id="IPR016024">
    <property type="entry name" value="ARM-type_fold"/>
</dbReference>
<evidence type="ECO:0000256" key="12">
    <source>
        <dbReference type="ARBA" id="ARBA00023098"/>
    </source>
</evidence>
<dbReference type="Gene3D" id="3.30.1010.10">
    <property type="entry name" value="Phosphatidylinositol 3-kinase Catalytic Subunit, Chain A, domain 4"/>
    <property type="match status" value="1"/>
</dbReference>
<evidence type="ECO:0000256" key="1">
    <source>
        <dbReference type="ARBA" id="ARBA00004496"/>
    </source>
</evidence>
<evidence type="ECO:0000256" key="11">
    <source>
        <dbReference type="ARBA" id="ARBA00022840"/>
    </source>
</evidence>
<dbReference type="Pfam" id="PF02192">
    <property type="entry name" value="PI3K_p85B"/>
    <property type="match status" value="1"/>
</dbReference>
<dbReference type="FunFam" id="2.60.40.150:FF:000046">
    <property type="entry name" value="Phosphatidylinositol 4,5-bisphosphate 3-kinase catalytic subunit"/>
    <property type="match status" value="1"/>
</dbReference>
<evidence type="ECO:0000259" key="17">
    <source>
        <dbReference type="PROSITE" id="PS51545"/>
    </source>
</evidence>
<dbReference type="PROSITE" id="PS51547">
    <property type="entry name" value="C2_PI3K"/>
    <property type="match status" value="1"/>
</dbReference>
<reference evidence="20" key="2">
    <citation type="submission" date="2025-09" db="UniProtKB">
        <authorList>
            <consortium name="Ensembl"/>
        </authorList>
    </citation>
    <scope>IDENTIFICATION</scope>
</reference>
<dbReference type="SMART" id="SM00146">
    <property type="entry name" value="PI3Kc"/>
    <property type="match status" value="1"/>
</dbReference>
<dbReference type="GO" id="GO:0005942">
    <property type="term" value="C:phosphatidylinositol 3-kinase complex"/>
    <property type="evidence" value="ECO:0007669"/>
    <property type="project" value="TreeGrafter"/>
</dbReference>
<dbReference type="FunFam" id="1.10.1070.11:FF:000001">
    <property type="entry name" value="Phosphatidylinositol 4,5-bisphosphate 3-kinase catalytic subunit"/>
    <property type="match status" value="1"/>
</dbReference>
<sequence>MPPAKTDQLDLWVESGLDGDDQVMVDFLLPTGIYIQMEVPRESTIQNIKLLLWKEAQTYPLFSLLGEMEGHMFECVNQAAVHEELEDETRRLCDVRPFLPVLKLITRNCGRAERILDSKIGVLIGKGLHELDALQDQEVKDFRSKMKRISEEKMQCMQLMSWGEWLRSCYSMTLEAGSLENLIDKHEGVIKITMHYDQSQDTSSLKVSLHCTVTELMDLALKKWQTTHVPEEDIGFRSDYVLRVSRKLEFLFEDHHLNQCKYIRDCLLTNESPHLTLVHCDVVKAMFEKEISTIGSVLAWKTSNPPLPLPPKKRLPTQLHTCVWKVHSLFRIHLVKGNKVNAEDAAKIQVRAGLFHGTELLCKTAVSSESSSRSEHVWNKTLEFDIAVCDLPRMARLCFAIYAVMDKVKKQRSTKNTHLNKYQTIRKAGKVHYPIAWVNTMVFDYRGQLKTGDIILHCWSSFPDELEEMLNPIGTIQTNPYTENATELHISFPEYSTQPVVFPAFDKILEKAAEIAGASDSMTMGRGGKKFYIELKEIMERDPLSQLCENEKDLIWTLRHDCRENFPQSLPKLLLSVKWSKHEDMAQLQALLQIWPKLSPRDALELLDFNYPDQYVREFAVNCLRDMSDDELLQYLLQLVQVLRYEPYYDCALSRFLLERAQSSRKIGHFLFWHLRSEMYMPAVSVHFALILEAYCRGCIPHIEVLKKQVEALSKLKAVNELIKFGTIKTKTKQAHLKEAMMTCLRQTGFIETLSDLHSPLNPNILLAGVNVERCKYMDSKMKPLWIVYNNKLLGGDTVDIIFKNGDDLRQDMLTLQILRLMDLLWKEANLEYRIVPYGCLATGDHSGLIEVVSSADTIANIQKTSSNMAAAAAFNKDALLNWLKDKNSGDALDKAIEEFTLSCAGYCVATYVLGIGDRHSDNIMVRSTGQLFHIDFGHILGNFKSKFGIKRERVPFILTHDFIHVIQQGKTSNTEKFGNFRQYCEEAYLILRKNGNLFITLFALMLTAGLPELTSVKDIQYLKDSLALGKTDEEALKQFRQKFDEALRESWTTKVNWMAHIVAHPS</sequence>
<dbReference type="InterPro" id="IPR000403">
    <property type="entry name" value="PI3/4_kinase_cat_dom"/>
</dbReference>
<dbReference type="GO" id="GO:0005829">
    <property type="term" value="C:cytosol"/>
    <property type="evidence" value="ECO:0007669"/>
    <property type="project" value="UniProtKB-ARBA"/>
</dbReference>
<dbReference type="Gene3D" id="3.10.20.770">
    <property type="match status" value="1"/>
</dbReference>
<dbReference type="GO" id="GO:0043491">
    <property type="term" value="P:phosphatidylinositol 3-kinase/protein kinase B signal transduction"/>
    <property type="evidence" value="ECO:0007669"/>
    <property type="project" value="TreeGrafter"/>
</dbReference>
<dbReference type="InterPro" id="IPR000341">
    <property type="entry name" value="PI3K_Ras-bd_dom"/>
</dbReference>